<dbReference type="InterPro" id="IPR001638">
    <property type="entry name" value="Solute-binding_3/MltF_N"/>
</dbReference>
<feature type="domain" description="Solute-binding protein family 3/N-terminal" evidence="8">
    <location>
        <begin position="27"/>
        <end position="254"/>
    </location>
</feature>
<evidence type="ECO:0000256" key="5">
    <source>
        <dbReference type="ARBA" id="ARBA00022764"/>
    </source>
</evidence>
<dbReference type="SUPFAM" id="SSF53850">
    <property type="entry name" value="Periplasmic binding protein-like II"/>
    <property type="match status" value="1"/>
</dbReference>
<dbReference type="InterPro" id="IPR005768">
    <property type="entry name" value="Lys_Arg_Orn-bd"/>
</dbReference>
<dbReference type="OrthoDB" id="9768183at2"/>
<dbReference type="SMART" id="SM00062">
    <property type="entry name" value="PBPb"/>
    <property type="match status" value="1"/>
</dbReference>
<feature type="chain" id="PRO_5002517621" description="Solute-binding protein family 3/N-terminal domain-containing protein" evidence="7">
    <location>
        <begin position="24"/>
        <end position="258"/>
    </location>
</feature>
<keyword evidence="3" id="KW-0813">Transport</keyword>
<evidence type="ECO:0000256" key="7">
    <source>
        <dbReference type="SAM" id="SignalP"/>
    </source>
</evidence>
<dbReference type="Proteomes" id="UP000034410">
    <property type="component" value="Chromosome"/>
</dbReference>
<accession>A0A0F7JV22</accession>
<comment type="subcellular location">
    <subcellularLocation>
        <location evidence="1">Periplasm</location>
    </subcellularLocation>
</comment>
<dbReference type="Gene3D" id="3.40.190.10">
    <property type="entry name" value="Periplasmic binding protein-like II"/>
    <property type="match status" value="2"/>
</dbReference>
<evidence type="ECO:0000256" key="3">
    <source>
        <dbReference type="ARBA" id="ARBA00022448"/>
    </source>
</evidence>
<feature type="signal peptide" evidence="7">
    <location>
        <begin position="1"/>
        <end position="23"/>
    </location>
</feature>
<dbReference type="AlphaFoldDB" id="A0A0F7JV22"/>
<evidence type="ECO:0000256" key="1">
    <source>
        <dbReference type="ARBA" id="ARBA00004418"/>
    </source>
</evidence>
<dbReference type="PROSITE" id="PS01039">
    <property type="entry name" value="SBP_BACTERIAL_3"/>
    <property type="match status" value="1"/>
</dbReference>
<evidence type="ECO:0000259" key="8">
    <source>
        <dbReference type="SMART" id="SM00062"/>
    </source>
</evidence>
<organism evidence="9 10">
    <name type="scientific">Sedimenticola thiotaurini</name>
    <dbReference type="NCBI Taxonomy" id="1543721"/>
    <lineage>
        <taxon>Bacteria</taxon>
        <taxon>Pseudomonadati</taxon>
        <taxon>Pseudomonadota</taxon>
        <taxon>Gammaproteobacteria</taxon>
        <taxon>Chromatiales</taxon>
        <taxon>Sedimenticolaceae</taxon>
        <taxon>Sedimenticola</taxon>
    </lineage>
</organism>
<dbReference type="PANTHER" id="PTHR35936:SF17">
    <property type="entry name" value="ARGININE-BINDING EXTRACELLULAR PROTEIN ARTP"/>
    <property type="match status" value="1"/>
</dbReference>
<protein>
    <recommendedName>
        <fullName evidence="8">Solute-binding protein family 3/N-terminal domain-containing protein</fullName>
    </recommendedName>
</protein>
<dbReference type="GO" id="GO:0030288">
    <property type="term" value="C:outer membrane-bounded periplasmic space"/>
    <property type="evidence" value="ECO:0007669"/>
    <property type="project" value="InterPro"/>
</dbReference>
<dbReference type="KEGG" id="seds:AAY24_01080"/>
<evidence type="ECO:0000256" key="6">
    <source>
        <dbReference type="RuleBase" id="RU003744"/>
    </source>
</evidence>
<keyword evidence="5" id="KW-0574">Periplasm</keyword>
<comment type="similarity">
    <text evidence="2 6">Belongs to the bacterial solute-binding protein 3 family.</text>
</comment>
<dbReference type="CDD" id="cd13703">
    <property type="entry name" value="PBP2_HisJ_LAO"/>
    <property type="match status" value="1"/>
</dbReference>
<reference evidence="9 10" key="1">
    <citation type="journal article" date="2015" name="Genome Announc.">
        <title>Complete Genome Sequence of Sedimenticola thiotaurini Strain SIP-G1, a Polyphosphate- and Polyhydroxyalkanoate-Accumulating Sulfur-Oxidizing Gammaproteobacterium Isolated from Salt Marsh Sediments.</title>
        <authorList>
            <person name="Flood B.E."/>
            <person name="Jones D.S."/>
            <person name="Bailey J.V."/>
        </authorList>
    </citation>
    <scope>NUCLEOTIDE SEQUENCE [LARGE SCALE GENOMIC DNA]</scope>
    <source>
        <strain evidence="9 10">SIP-G1</strain>
    </source>
</reference>
<dbReference type="RefSeq" id="WP_046858108.1">
    <property type="nucleotide sequence ID" value="NZ_CP011412.1"/>
</dbReference>
<gene>
    <name evidence="9" type="ORF">AAY24_01080</name>
</gene>
<sequence length="258" mass="28555">MKHIQLRAMLLMLLLCISGLAVAETMKIRMGTEGAYPPFNLIDKNGELAGFDVEIGKALCAAMKAECEWVTSDWEGIIPALLSKKFDTIIASMSITEERKEKVAFTDKYYTTPVRFARAKGTDFEISDEALKGKIVGVQASTVAENFLRGRFGDIVEVRAYGTQDEANLDLLSGRVDLLLADSFVLGEFLKSESGQAAEFVGPGYTDKKYLGEGIGIAVRKEDTALLEKLNQAIKQIREDGTYARINDKYFDFDVYGE</sequence>
<name>A0A0F7JV22_9GAMM</name>
<evidence type="ECO:0000256" key="2">
    <source>
        <dbReference type="ARBA" id="ARBA00010333"/>
    </source>
</evidence>
<proteinExistence type="inferred from homology"/>
<dbReference type="Pfam" id="PF00497">
    <property type="entry name" value="SBP_bac_3"/>
    <property type="match status" value="1"/>
</dbReference>
<dbReference type="NCBIfam" id="TIGR01096">
    <property type="entry name" value="3A0103s03R"/>
    <property type="match status" value="1"/>
</dbReference>
<dbReference type="PANTHER" id="PTHR35936">
    <property type="entry name" value="MEMBRANE-BOUND LYTIC MUREIN TRANSGLYCOSYLASE F"/>
    <property type="match status" value="1"/>
</dbReference>
<keyword evidence="10" id="KW-1185">Reference proteome</keyword>
<evidence type="ECO:0000313" key="9">
    <source>
        <dbReference type="EMBL" id="AKH19169.1"/>
    </source>
</evidence>
<evidence type="ECO:0000313" key="10">
    <source>
        <dbReference type="Proteomes" id="UP000034410"/>
    </source>
</evidence>
<keyword evidence="4 7" id="KW-0732">Signal</keyword>
<dbReference type="EMBL" id="CP011412">
    <property type="protein sequence ID" value="AKH19169.1"/>
    <property type="molecule type" value="Genomic_DNA"/>
</dbReference>
<dbReference type="InterPro" id="IPR018313">
    <property type="entry name" value="SBP_3_CS"/>
</dbReference>
<evidence type="ECO:0000256" key="4">
    <source>
        <dbReference type="ARBA" id="ARBA00022729"/>
    </source>
</evidence>